<feature type="transmembrane region" description="Helical" evidence="1">
    <location>
        <begin position="99"/>
        <end position="123"/>
    </location>
</feature>
<keyword evidence="3" id="KW-1185">Reference proteome</keyword>
<name>A0ABY0RKT4_9RHOB</name>
<dbReference type="RefSeq" id="WP_141135296.1">
    <property type="nucleotide sequence ID" value="NZ_FNJD01000001.1"/>
</dbReference>
<dbReference type="EMBL" id="FNJD01000001">
    <property type="protein sequence ID" value="SDO23032.1"/>
    <property type="molecule type" value="Genomic_DNA"/>
</dbReference>
<protein>
    <submittedName>
        <fullName evidence="2">Uncharacterized protein</fullName>
    </submittedName>
</protein>
<dbReference type="Proteomes" id="UP000198646">
    <property type="component" value="Unassembled WGS sequence"/>
</dbReference>
<feature type="transmembrane region" description="Helical" evidence="1">
    <location>
        <begin position="72"/>
        <end position="93"/>
    </location>
</feature>
<organism evidence="2 3">
    <name type="scientific">Sulfitobacter litoralis</name>
    <dbReference type="NCBI Taxonomy" id="335975"/>
    <lineage>
        <taxon>Bacteria</taxon>
        <taxon>Pseudomonadati</taxon>
        <taxon>Pseudomonadota</taxon>
        <taxon>Alphaproteobacteria</taxon>
        <taxon>Rhodobacterales</taxon>
        <taxon>Roseobacteraceae</taxon>
        <taxon>Sulfitobacter</taxon>
    </lineage>
</organism>
<accession>A0ABY0RKT4</accession>
<keyword evidence="1" id="KW-0472">Membrane</keyword>
<evidence type="ECO:0000313" key="3">
    <source>
        <dbReference type="Proteomes" id="UP000198646"/>
    </source>
</evidence>
<proteinExistence type="predicted"/>
<keyword evidence="1" id="KW-0812">Transmembrane</keyword>
<feature type="transmembrane region" description="Helical" evidence="1">
    <location>
        <begin position="45"/>
        <end position="65"/>
    </location>
</feature>
<reference evidence="2 3" key="1">
    <citation type="submission" date="2016-10" db="EMBL/GenBank/DDBJ databases">
        <authorList>
            <person name="Varghese N."/>
            <person name="Submissions S."/>
        </authorList>
    </citation>
    <scope>NUCLEOTIDE SEQUENCE [LARGE SCALE GENOMIC DNA]</scope>
    <source>
        <strain evidence="2 3">DSM 17584</strain>
    </source>
</reference>
<sequence>MPLPLLAIPVLHSSGAWIAYAGSGYLAGTLSTTWVGALILGNTTLFTSIGLVSTAGIAAASGVLAGFGASAAAGLGTALTAVGLGSVASWMGIAPAATFLGLTTVGWTLMGVGAIALVLGALFTRRIMKKLNEERAKGGLEAITVRQLVAEVRDYEVDAMRHVLRKLAAKDATLILKDRDTKISIIGRSFSINKLRYRINKDGSEEIGYVTRLGRFFSVYLVKGKDG</sequence>
<evidence type="ECO:0000256" key="1">
    <source>
        <dbReference type="SAM" id="Phobius"/>
    </source>
</evidence>
<evidence type="ECO:0000313" key="2">
    <source>
        <dbReference type="EMBL" id="SDO23032.1"/>
    </source>
</evidence>
<comment type="caution">
    <text evidence="2">The sequence shown here is derived from an EMBL/GenBank/DDBJ whole genome shotgun (WGS) entry which is preliminary data.</text>
</comment>
<keyword evidence="1" id="KW-1133">Transmembrane helix</keyword>
<gene>
    <name evidence="2" type="ORF">SAMN04488512_101364</name>
</gene>